<name>A0AAN7EKQ7_QUERU</name>
<dbReference type="GO" id="GO:0010224">
    <property type="term" value="P:response to UV-B"/>
    <property type="evidence" value="ECO:0007669"/>
    <property type="project" value="TreeGrafter"/>
</dbReference>
<evidence type="ECO:0000259" key="3">
    <source>
        <dbReference type="Pfam" id="PF24160"/>
    </source>
</evidence>
<evidence type="ECO:0000259" key="2">
    <source>
        <dbReference type="Pfam" id="PF04884"/>
    </source>
</evidence>
<comment type="similarity">
    <text evidence="1">Belongs to the RUS1 family.</text>
</comment>
<dbReference type="InterPro" id="IPR006968">
    <property type="entry name" value="RUS_fam"/>
</dbReference>
<feature type="domain" description="Root UVB sensitive protein C-terminal" evidence="3">
    <location>
        <begin position="271"/>
        <end position="398"/>
    </location>
</feature>
<evidence type="ECO:0000313" key="4">
    <source>
        <dbReference type="EMBL" id="KAK4573686.1"/>
    </source>
</evidence>
<dbReference type="InterPro" id="IPR054549">
    <property type="entry name" value="UVB_sens_RUS_dom"/>
</dbReference>
<dbReference type="PANTHER" id="PTHR12770:SF5">
    <property type="entry name" value="PROTEIN ROOT UVB SENSITIVE 2, CHLOROPLASTIC"/>
    <property type="match status" value="1"/>
</dbReference>
<dbReference type="PANTHER" id="PTHR12770">
    <property type="entry name" value="RUS1 FAMILY PROTEIN C16ORF58"/>
    <property type="match status" value="1"/>
</dbReference>
<dbReference type="Pfam" id="PF04884">
    <property type="entry name" value="UVB_sens_prot"/>
    <property type="match status" value="1"/>
</dbReference>
<organism evidence="4 5">
    <name type="scientific">Quercus rubra</name>
    <name type="common">Northern red oak</name>
    <name type="synonym">Quercus borealis</name>
    <dbReference type="NCBI Taxonomy" id="3512"/>
    <lineage>
        <taxon>Eukaryota</taxon>
        <taxon>Viridiplantae</taxon>
        <taxon>Streptophyta</taxon>
        <taxon>Embryophyta</taxon>
        <taxon>Tracheophyta</taxon>
        <taxon>Spermatophyta</taxon>
        <taxon>Magnoliopsida</taxon>
        <taxon>eudicotyledons</taxon>
        <taxon>Gunneridae</taxon>
        <taxon>Pentapetalae</taxon>
        <taxon>rosids</taxon>
        <taxon>fabids</taxon>
        <taxon>Fagales</taxon>
        <taxon>Fagaceae</taxon>
        <taxon>Quercus</taxon>
    </lineage>
</organism>
<evidence type="ECO:0000313" key="5">
    <source>
        <dbReference type="Proteomes" id="UP001324115"/>
    </source>
</evidence>
<accession>A0AAN7EKQ7</accession>
<dbReference type="InterPro" id="IPR055412">
    <property type="entry name" value="UVB_sens_C"/>
</dbReference>
<protein>
    <recommendedName>
        <fullName evidence="6">Protein root UVB sensitive 2, chloroplastic</fullName>
    </recommendedName>
</protein>
<gene>
    <name evidence="4" type="ORF">RGQ29_031581</name>
</gene>
<dbReference type="EMBL" id="JAXUIC010000009">
    <property type="protein sequence ID" value="KAK4573686.1"/>
    <property type="molecule type" value="Genomic_DNA"/>
</dbReference>
<dbReference type="Pfam" id="PF24160">
    <property type="entry name" value="UVB_sens_C"/>
    <property type="match status" value="1"/>
</dbReference>
<proteinExistence type="inferred from homology"/>
<feature type="domain" description="Protein root UVB sensitive/RUS" evidence="2">
    <location>
        <begin position="82"/>
        <end position="266"/>
    </location>
</feature>
<dbReference type="AlphaFoldDB" id="A0AAN7EKQ7"/>
<dbReference type="GO" id="GO:0009926">
    <property type="term" value="P:auxin polar transport"/>
    <property type="evidence" value="ECO:0007669"/>
    <property type="project" value="TreeGrafter"/>
</dbReference>
<sequence length="407" mass="44736">MEPEGQKASLNPSAMLTSLLGRRAKLHEELRIIEKQDKIKIQTMDKEQVKVKPPDNPPLYWTEISESVSHRFHFHPDGQLSSLLFAAGLRPTPAQATAVSWILKDGMQHVGKLICSNLGARMDSEPKSWRILADVLYDLGTGLEVLSPMCPHLFLQVAGLGNFAKGMAVVAARATRLPIYSSFAKEGNLSDLFAKGEAISTLFNVVGLGAGIFLASTVCSSMQGKLVVGPVLSVLHVYSVVEEMRAAPVNTLNPQRTAMIVADFLKVGNISSPADLRYREDLLFTGRLIEDAGNVKVGRSLRKVVKPSKLQELKEIFPEEKFLLYPGSKWVDMVLENNATGEDALRGWLVAAYAAQIEKSSHVPSASALQEAYDKMNDVFSPFLSELQAKGWHTDRFLDGTGSRFAW</sequence>
<reference evidence="4 5" key="1">
    <citation type="journal article" date="2023" name="G3 (Bethesda)">
        <title>A haplotype-resolved chromosome-scale genome for Quercus rubra L. provides insights into the genetics of adaptive traits for red oak species.</title>
        <authorList>
            <person name="Kapoor B."/>
            <person name="Jenkins J."/>
            <person name="Schmutz J."/>
            <person name="Zhebentyayeva T."/>
            <person name="Kuelheim C."/>
            <person name="Coggeshall M."/>
            <person name="Heim C."/>
            <person name="Lasky J.R."/>
            <person name="Leites L."/>
            <person name="Islam-Faridi N."/>
            <person name="Romero-Severson J."/>
            <person name="DeLeo V.L."/>
            <person name="Lucas S.M."/>
            <person name="Lazic D."/>
            <person name="Gailing O."/>
            <person name="Carlson J."/>
            <person name="Staton M."/>
        </authorList>
    </citation>
    <scope>NUCLEOTIDE SEQUENCE [LARGE SCALE GENOMIC DNA]</scope>
    <source>
        <strain evidence="4">Pseudo-F2</strain>
    </source>
</reference>
<evidence type="ECO:0008006" key="6">
    <source>
        <dbReference type="Google" id="ProtNLM"/>
    </source>
</evidence>
<dbReference type="Proteomes" id="UP001324115">
    <property type="component" value="Unassembled WGS sequence"/>
</dbReference>
<evidence type="ECO:0000256" key="1">
    <source>
        <dbReference type="ARBA" id="ARBA00007558"/>
    </source>
</evidence>
<comment type="caution">
    <text evidence="4">The sequence shown here is derived from an EMBL/GenBank/DDBJ whole genome shotgun (WGS) entry which is preliminary data.</text>
</comment>
<keyword evidence="5" id="KW-1185">Reference proteome</keyword>
<dbReference type="GO" id="GO:0009941">
    <property type="term" value="C:chloroplast envelope"/>
    <property type="evidence" value="ECO:0007669"/>
    <property type="project" value="TreeGrafter"/>
</dbReference>